<dbReference type="OrthoDB" id="9793637at2"/>
<dbReference type="Proteomes" id="UP000069620">
    <property type="component" value="Unassembled WGS sequence"/>
</dbReference>
<reference evidence="4" key="2">
    <citation type="submission" date="2016-02" db="EMBL/GenBank/DDBJ databases">
        <title>Draft genome sequence of five rapidly growing Mycobacterium species.</title>
        <authorList>
            <person name="Katahira K."/>
            <person name="Gotou Y."/>
            <person name="Iida K."/>
            <person name="Ogura Y."/>
            <person name="Hayashi T."/>
        </authorList>
    </citation>
    <scope>NUCLEOTIDE SEQUENCE [LARGE SCALE GENOMIC DNA]</scope>
    <source>
        <strain evidence="4">JCM15654</strain>
    </source>
</reference>
<dbReference type="PANTHER" id="PTHR35585">
    <property type="entry name" value="HHE DOMAIN PROTEIN (AFU_ORTHOLOGUE AFUA_4G00730)"/>
    <property type="match status" value="1"/>
</dbReference>
<evidence type="ECO:0000313" key="4">
    <source>
        <dbReference type="Proteomes" id="UP000069620"/>
    </source>
</evidence>
<dbReference type="STRING" id="146020.RMCB_5378"/>
<dbReference type="InterPro" id="IPR012312">
    <property type="entry name" value="Hemerythrin-like"/>
</dbReference>
<comment type="caution">
    <text evidence="3">The sequence shown here is derived from an EMBL/GenBank/DDBJ whole genome shotgun (WGS) entry which is preliminary data.</text>
</comment>
<proteinExistence type="predicted"/>
<evidence type="ECO:0000259" key="2">
    <source>
        <dbReference type="Pfam" id="PF01814"/>
    </source>
</evidence>
<dbReference type="AlphaFoldDB" id="A0A100W472"/>
<evidence type="ECO:0000256" key="1">
    <source>
        <dbReference type="SAM" id="MobiDB-lite"/>
    </source>
</evidence>
<dbReference type="Pfam" id="PF01814">
    <property type="entry name" value="Hemerythrin"/>
    <property type="match status" value="1"/>
</dbReference>
<dbReference type="EMBL" id="BCSX01000046">
    <property type="protein sequence ID" value="GAS91282.1"/>
    <property type="molecule type" value="Genomic_DNA"/>
</dbReference>
<dbReference type="PANTHER" id="PTHR35585:SF1">
    <property type="entry name" value="HHE DOMAIN PROTEIN (AFU_ORTHOLOGUE AFUA_4G00730)"/>
    <property type="match status" value="1"/>
</dbReference>
<protein>
    <submittedName>
        <fullName evidence="3">Hemerythrin HHE cation binding domain-containing protein</fullName>
    </submittedName>
</protein>
<feature type="domain" description="Hemerythrin-like" evidence="2">
    <location>
        <begin position="9"/>
        <end position="125"/>
    </location>
</feature>
<accession>A0A100W472</accession>
<gene>
    <name evidence="3" type="ORF">RMCB_5378</name>
</gene>
<reference evidence="4" key="1">
    <citation type="journal article" date="2016" name="Genome Announc.">
        <title>Draft Genome Sequences of Five Rapidly Growing Mycobacterium Species, M. thermoresistibile, M. fortuitum subsp. acetamidolyticum, M. canariasense, M. brisbanense, and M. novocastrense.</title>
        <authorList>
            <person name="Katahira K."/>
            <person name="Ogura Y."/>
            <person name="Gotoh Y."/>
            <person name="Hayashi T."/>
        </authorList>
    </citation>
    <scope>NUCLEOTIDE SEQUENCE [LARGE SCALE GENOMIC DNA]</scope>
    <source>
        <strain evidence="4">JCM15654</strain>
    </source>
</reference>
<sequence length="186" mass="21533">MTTSDTHDLVDMIITDHREVDEVFKEIESSVTREKRRELVEHVIAELVRHSVGEEEYLYPIARRVLPTGDEVANRKLKEHTEAEWVMKRLEASHIDDAQFGELITKLIADVRRHFEDEERDVLPAVRDACTEADLRHLGEKFEHSRRLAPTRPHPSAPNRAPLNKILAPGEGLIDRLRDAMTHRKT</sequence>
<dbReference type="RefSeq" id="WP_029366045.1">
    <property type="nucleotide sequence ID" value="NZ_BCSX01000046.1"/>
</dbReference>
<feature type="region of interest" description="Disordered" evidence="1">
    <location>
        <begin position="141"/>
        <end position="164"/>
    </location>
</feature>
<evidence type="ECO:0000313" key="3">
    <source>
        <dbReference type="EMBL" id="GAS91282.1"/>
    </source>
</evidence>
<name>A0A100W472_9MYCO</name>
<keyword evidence="4" id="KW-1185">Reference proteome</keyword>
<organism evidence="3 4">
    <name type="scientific">Mycolicibacterium brisbanense</name>
    <dbReference type="NCBI Taxonomy" id="146020"/>
    <lineage>
        <taxon>Bacteria</taxon>
        <taxon>Bacillati</taxon>
        <taxon>Actinomycetota</taxon>
        <taxon>Actinomycetes</taxon>
        <taxon>Mycobacteriales</taxon>
        <taxon>Mycobacteriaceae</taxon>
        <taxon>Mycolicibacterium</taxon>
    </lineage>
</organism>
<dbReference type="Gene3D" id="1.20.120.520">
    <property type="entry name" value="nmb1532 protein domain like"/>
    <property type="match status" value="1"/>
</dbReference>